<feature type="compositionally biased region" description="Low complexity" evidence="9">
    <location>
        <begin position="22"/>
        <end position="35"/>
    </location>
</feature>
<dbReference type="AlphaFoldDB" id="A0A818PGN3"/>
<evidence type="ECO:0000256" key="5">
    <source>
        <dbReference type="ARBA" id="ARBA00023015"/>
    </source>
</evidence>
<evidence type="ECO:0000256" key="8">
    <source>
        <dbReference type="ARBA" id="ARBA00023242"/>
    </source>
</evidence>
<dbReference type="Proteomes" id="UP000663872">
    <property type="component" value="Unassembled WGS sequence"/>
</dbReference>
<gene>
    <name evidence="12" type="ORF">GRG538_LOCUS23753</name>
</gene>
<feature type="domain" description="BED-type" evidence="10">
    <location>
        <begin position="142"/>
        <end position="183"/>
    </location>
</feature>
<keyword evidence="3" id="KW-0863">Zinc-finger</keyword>
<feature type="region of interest" description="Disordered" evidence="9">
    <location>
        <begin position="399"/>
        <end position="423"/>
    </location>
</feature>
<evidence type="ECO:0000259" key="10">
    <source>
        <dbReference type="Pfam" id="PF02892"/>
    </source>
</evidence>
<organism evidence="12 13">
    <name type="scientific">Rotaria socialis</name>
    <dbReference type="NCBI Taxonomy" id="392032"/>
    <lineage>
        <taxon>Eukaryota</taxon>
        <taxon>Metazoa</taxon>
        <taxon>Spiralia</taxon>
        <taxon>Gnathifera</taxon>
        <taxon>Rotifera</taxon>
        <taxon>Eurotatoria</taxon>
        <taxon>Bdelloidea</taxon>
        <taxon>Philodinida</taxon>
        <taxon>Philodinidae</taxon>
        <taxon>Rotaria</taxon>
    </lineage>
</organism>
<accession>A0A818PGN3</accession>
<dbReference type="PANTHER" id="PTHR46481">
    <property type="entry name" value="ZINC FINGER BED DOMAIN-CONTAINING PROTEIN 4"/>
    <property type="match status" value="1"/>
</dbReference>
<feature type="compositionally biased region" description="Polar residues" evidence="9">
    <location>
        <begin position="102"/>
        <end position="111"/>
    </location>
</feature>
<evidence type="ECO:0000256" key="3">
    <source>
        <dbReference type="ARBA" id="ARBA00022771"/>
    </source>
</evidence>
<dbReference type="Pfam" id="PF05699">
    <property type="entry name" value="Dimer_Tnp_hAT"/>
    <property type="match status" value="1"/>
</dbReference>
<dbReference type="EMBL" id="CAJNYT010003979">
    <property type="protein sequence ID" value="CAF3622643.1"/>
    <property type="molecule type" value="Genomic_DNA"/>
</dbReference>
<reference evidence="12" key="1">
    <citation type="submission" date="2021-02" db="EMBL/GenBank/DDBJ databases">
        <authorList>
            <person name="Nowell W R."/>
        </authorList>
    </citation>
    <scope>NUCLEOTIDE SEQUENCE</scope>
</reference>
<evidence type="ECO:0000256" key="9">
    <source>
        <dbReference type="SAM" id="MobiDB-lite"/>
    </source>
</evidence>
<name>A0A818PGN3_9BILA</name>
<keyword evidence="2" id="KW-0479">Metal-binding</keyword>
<evidence type="ECO:0000256" key="6">
    <source>
        <dbReference type="ARBA" id="ARBA00023125"/>
    </source>
</evidence>
<dbReference type="GO" id="GO:0003677">
    <property type="term" value="F:DNA binding"/>
    <property type="evidence" value="ECO:0007669"/>
    <property type="project" value="UniProtKB-KW"/>
</dbReference>
<feature type="region of interest" description="Disordered" evidence="9">
    <location>
        <begin position="436"/>
        <end position="459"/>
    </location>
</feature>
<keyword evidence="7" id="KW-0804">Transcription</keyword>
<feature type="domain" description="HAT C-terminal dimerisation" evidence="11">
    <location>
        <begin position="731"/>
        <end position="796"/>
    </location>
</feature>
<dbReference type="InterPro" id="IPR003656">
    <property type="entry name" value="Znf_BED"/>
</dbReference>
<keyword evidence="6" id="KW-0238">DNA-binding</keyword>
<evidence type="ECO:0000256" key="1">
    <source>
        <dbReference type="ARBA" id="ARBA00004123"/>
    </source>
</evidence>
<dbReference type="Pfam" id="PF02892">
    <property type="entry name" value="zf-BED"/>
    <property type="match status" value="1"/>
</dbReference>
<evidence type="ECO:0000256" key="4">
    <source>
        <dbReference type="ARBA" id="ARBA00022833"/>
    </source>
</evidence>
<comment type="caution">
    <text evidence="12">The sequence shown here is derived from an EMBL/GenBank/DDBJ whole genome shotgun (WGS) entry which is preliminary data.</text>
</comment>
<dbReference type="SUPFAM" id="SSF53098">
    <property type="entry name" value="Ribonuclease H-like"/>
    <property type="match status" value="1"/>
</dbReference>
<dbReference type="InterPro" id="IPR012337">
    <property type="entry name" value="RNaseH-like_sf"/>
</dbReference>
<protein>
    <submittedName>
        <fullName evidence="12">Uncharacterized protein</fullName>
    </submittedName>
</protein>
<dbReference type="InterPro" id="IPR008906">
    <property type="entry name" value="HATC_C_dom"/>
</dbReference>
<dbReference type="GO" id="GO:0008270">
    <property type="term" value="F:zinc ion binding"/>
    <property type="evidence" value="ECO:0007669"/>
    <property type="project" value="UniProtKB-KW"/>
</dbReference>
<sequence length="813" mass="92510">MASLTPPRTFDSDSNPTDNRLRSSSLSSSTRASHSVSREPLSQRSQTPKARRKNVSNRLMPYTSPVLSRTTQSTNSTITIVSNNQDLDDNVDLSSIDVNIVHVSSQQTPPNHEQDAFERSLDEDDEDNKENVKPSKHLSIAKVLSHFTSYENNKFRCNLCKELKTTNGSSTFNLRRHLVIRHQINAGITSSFDRRKNAPKNRSVIDRERRQEIDGLLLNCVIHGGLPYNHFSHPWYDALFEKLESGYRAPDRHVWKGPTRDHYICLTAHVFNNEMKPISLLLSFRRLTNRKLSKNLNEFIAYELNRFGLNDCSHAGITTDNASDIKAATESGAFGPRFPCIGHTLNLIINHALCIWNKPNENWYPFKSYQKNIGLDDGDDDFIDIDDNVEDEIVDAEQASRSVELSDNGQPNENNDVNVSLNDDILSPVPPTNLLDEDEFISDDDDSNDSSVDLPASNDNEKNQLLDVLRKSHGLLLRTRKMVKSMRNVSSIDQYVRNHEHGPCNGFVIDIRTRWSSTFHMLKRLIHYQEIVKSVFIHKFPSINGEQRSSLAKVYIDHENWDLLQALQDVLEPLEFATRSLSGKHYATLALAYTTINILRFGLKPKKEDSKYLALLKKSVLFQFELYFDIKMTKTQKDLMLVASYLDPESHKNLSREDKQAAKAILPNFMKMEAQSIVGSSTSTSSSATKSNQTLTDKLKMMVGMSTNVKPSRSLSPEDELILFTQVIQSFKCDFSSFWIQYREHFSCLYKVAQRVNIITATSVPSESIFSIAGYVARKQRTSLSSTSLRHLMVLKESHRIDALRTISRSDMC</sequence>
<feature type="compositionally biased region" description="Polar residues" evidence="9">
    <location>
        <begin position="399"/>
        <end position="421"/>
    </location>
</feature>
<dbReference type="SMART" id="SM00614">
    <property type="entry name" value="ZnF_BED"/>
    <property type="match status" value="1"/>
</dbReference>
<dbReference type="PANTHER" id="PTHR46481:SF10">
    <property type="entry name" value="ZINC FINGER BED DOMAIN-CONTAINING PROTEIN 39"/>
    <property type="match status" value="1"/>
</dbReference>
<keyword evidence="8" id="KW-0539">Nucleus</keyword>
<dbReference type="InterPro" id="IPR052035">
    <property type="entry name" value="ZnF_BED_domain_contain"/>
</dbReference>
<feature type="compositionally biased region" description="Acidic residues" evidence="9">
    <location>
        <begin position="436"/>
        <end position="448"/>
    </location>
</feature>
<dbReference type="GO" id="GO:0005634">
    <property type="term" value="C:nucleus"/>
    <property type="evidence" value="ECO:0007669"/>
    <property type="project" value="UniProtKB-SubCell"/>
</dbReference>
<feature type="region of interest" description="Disordered" evidence="9">
    <location>
        <begin position="102"/>
        <end position="133"/>
    </location>
</feature>
<evidence type="ECO:0000313" key="13">
    <source>
        <dbReference type="Proteomes" id="UP000663872"/>
    </source>
</evidence>
<dbReference type="GO" id="GO:0046983">
    <property type="term" value="F:protein dimerization activity"/>
    <property type="evidence" value="ECO:0007669"/>
    <property type="project" value="InterPro"/>
</dbReference>
<proteinExistence type="predicted"/>
<evidence type="ECO:0000313" key="12">
    <source>
        <dbReference type="EMBL" id="CAF3622643.1"/>
    </source>
</evidence>
<comment type="subcellular location">
    <subcellularLocation>
        <location evidence="1">Nucleus</location>
    </subcellularLocation>
</comment>
<feature type="region of interest" description="Disordered" evidence="9">
    <location>
        <begin position="1"/>
        <end position="73"/>
    </location>
</feature>
<evidence type="ECO:0000256" key="2">
    <source>
        <dbReference type="ARBA" id="ARBA00022723"/>
    </source>
</evidence>
<evidence type="ECO:0000259" key="11">
    <source>
        <dbReference type="Pfam" id="PF05699"/>
    </source>
</evidence>
<keyword evidence="5" id="KW-0805">Transcription regulation</keyword>
<keyword evidence="4" id="KW-0862">Zinc</keyword>
<evidence type="ECO:0000256" key="7">
    <source>
        <dbReference type="ARBA" id="ARBA00023163"/>
    </source>
</evidence>